<feature type="compositionally biased region" description="Basic and acidic residues" evidence="9">
    <location>
        <begin position="176"/>
        <end position="188"/>
    </location>
</feature>
<gene>
    <name evidence="13" type="ORF">AALO_G00037030</name>
</gene>
<dbReference type="InterPro" id="IPR003599">
    <property type="entry name" value="Ig_sub"/>
</dbReference>
<dbReference type="PROSITE" id="PS51257">
    <property type="entry name" value="PROKAR_LIPOPROTEIN"/>
    <property type="match status" value="1"/>
</dbReference>
<dbReference type="EMBL" id="JADWDJ010000003">
    <property type="protein sequence ID" value="KAG5282989.1"/>
    <property type="molecule type" value="Genomic_DNA"/>
</dbReference>
<name>A0AAV6H7B4_9TELE</name>
<sequence>MARVSTGLLGVGFCLALLSCRGTDRIMAIHLIEPQGKHISLLCNTSGNLSNIKWEKEETLIFAYSPQILETKTNFTSDRMSIDPATPTMLLISNVQESDEGIYTCHITTVEVPFKTQTWNLTVYPDDNLPPQQHIYIIIFTSVGIFIILISCGILCIYRIKKKQNASTLQQPNESRTPEHLDQRQDQRIRRHQSSQYFERYNSVYGQL</sequence>
<evidence type="ECO:0000256" key="3">
    <source>
        <dbReference type="ARBA" id="ARBA00022729"/>
    </source>
</evidence>
<evidence type="ECO:0000256" key="8">
    <source>
        <dbReference type="ARBA" id="ARBA00023319"/>
    </source>
</evidence>
<dbReference type="PANTHER" id="PTHR13869:SF24">
    <property type="entry name" value="BASEMENT MEMBRANE-SPECIFIC HEPARAN SULFATE PROTEOGLYCAN CORE PROTEIN-LIKE"/>
    <property type="match status" value="1"/>
</dbReference>
<feature type="chain" id="PRO_5043383585" description="Ig-like domain-containing protein" evidence="11">
    <location>
        <begin position="23"/>
        <end position="208"/>
    </location>
</feature>
<dbReference type="GO" id="GO:0016020">
    <property type="term" value="C:membrane"/>
    <property type="evidence" value="ECO:0007669"/>
    <property type="project" value="UniProtKB-SubCell"/>
</dbReference>
<comment type="caution">
    <text evidence="13">The sequence shown here is derived from an EMBL/GenBank/DDBJ whole genome shotgun (WGS) entry which is preliminary data.</text>
</comment>
<dbReference type="PANTHER" id="PTHR13869">
    <property type="entry name" value="MYELIN P0 RELATED"/>
    <property type="match status" value="1"/>
</dbReference>
<evidence type="ECO:0000313" key="13">
    <source>
        <dbReference type="EMBL" id="KAG5282989.1"/>
    </source>
</evidence>
<evidence type="ECO:0000256" key="6">
    <source>
        <dbReference type="ARBA" id="ARBA00023157"/>
    </source>
</evidence>
<evidence type="ECO:0000256" key="7">
    <source>
        <dbReference type="ARBA" id="ARBA00023180"/>
    </source>
</evidence>
<protein>
    <recommendedName>
        <fullName evidence="12">Ig-like domain-containing protein</fullName>
    </recommendedName>
</protein>
<evidence type="ECO:0000256" key="5">
    <source>
        <dbReference type="ARBA" id="ARBA00023136"/>
    </source>
</evidence>
<feature type="transmembrane region" description="Helical" evidence="10">
    <location>
        <begin position="135"/>
        <end position="158"/>
    </location>
</feature>
<keyword evidence="4 10" id="KW-1133">Transmembrane helix</keyword>
<evidence type="ECO:0000256" key="4">
    <source>
        <dbReference type="ARBA" id="ARBA00022989"/>
    </source>
</evidence>
<feature type="signal peptide" evidence="11">
    <location>
        <begin position="1"/>
        <end position="22"/>
    </location>
</feature>
<accession>A0AAV6H7B4</accession>
<feature type="domain" description="Ig-like" evidence="12">
    <location>
        <begin position="35"/>
        <end position="122"/>
    </location>
</feature>
<evidence type="ECO:0000256" key="11">
    <source>
        <dbReference type="SAM" id="SignalP"/>
    </source>
</evidence>
<keyword evidence="3 11" id="KW-0732">Signal</keyword>
<dbReference type="Gene3D" id="2.60.40.10">
    <property type="entry name" value="Immunoglobulins"/>
    <property type="match status" value="1"/>
</dbReference>
<dbReference type="Proteomes" id="UP000823561">
    <property type="component" value="Chromosome 3"/>
</dbReference>
<dbReference type="InterPro" id="IPR013106">
    <property type="entry name" value="Ig_V-set"/>
</dbReference>
<dbReference type="InterPro" id="IPR000920">
    <property type="entry name" value="Myelin_P0-rel"/>
</dbReference>
<dbReference type="InterPro" id="IPR007110">
    <property type="entry name" value="Ig-like_dom"/>
</dbReference>
<dbReference type="Pfam" id="PF07686">
    <property type="entry name" value="V-set"/>
    <property type="match status" value="1"/>
</dbReference>
<keyword evidence="14" id="KW-1185">Reference proteome</keyword>
<evidence type="ECO:0000256" key="9">
    <source>
        <dbReference type="SAM" id="MobiDB-lite"/>
    </source>
</evidence>
<keyword evidence="2 10" id="KW-0812">Transmembrane</keyword>
<organism evidence="13 14">
    <name type="scientific">Alosa alosa</name>
    <name type="common">allis shad</name>
    <dbReference type="NCBI Taxonomy" id="278164"/>
    <lineage>
        <taxon>Eukaryota</taxon>
        <taxon>Metazoa</taxon>
        <taxon>Chordata</taxon>
        <taxon>Craniata</taxon>
        <taxon>Vertebrata</taxon>
        <taxon>Euteleostomi</taxon>
        <taxon>Actinopterygii</taxon>
        <taxon>Neopterygii</taxon>
        <taxon>Teleostei</taxon>
        <taxon>Clupei</taxon>
        <taxon>Clupeiformes</taxon>
        <taxon>Clupeoidei</taxon>
        <taxon>Clupeidae</taxon>
        <taxon>Alosa</taxon>
    </lineage>
</organism>
<evidence type="ECO:0000313" key="14">
    <source>
        <dbReference type="Proteomes" id="UP000823561"/>
    </source>
</evidence>
<dbReference type="InterPro" id="IPR036179">
    <property type="entry name" value="Ig-like_dom_sf"/>
</dbReference>
<evidence type="ECO:0000256" key="2">
    <source>
        <dbReference type="ARBA" id="ARBA00022692"/>
    </source>
</evidence>
<feature type="region of interest" description="Disordered" evidence="9">
    <location>
        <begin position="167"/>
        <end position="189"/>
    </location>
</feature>
<keyword evidence="8" id="KW-0393">Immunoglobulin domain</keyword>
<evidence type="ECO:0000256" key="10">
    <source>
        <dbReference type="SAM" id="Phobius"/>
    </source>
</evidence>
<dbReference type="PROSITE" id="PS50835">
    <property type="entry name" value="IG_LIKE"/>
    <property type="match status" value="1"/>
</dbReference>
<reference evidence="13" key="1">
    <citation type="submission" date="2020-10" db="EMBL/GenBank/DDBJ databases">
        <title>Chromosome-scale genome assembly of the Allis shad, Alosa alosa.</title>
        <authorList>
            <person name="Margot Z."/>
            <person name="Christophe K."/>
            <person name="Cabau C."/>
            <person name="Louis A."/>
            <person name="Berthelot C."/>
            <person name="Parey E."/>
            <person name="Roest Crollius H."/>
            <person name="Montfort J."/>
            <person name="Robinson-Rechavi M."/>
            <person name="Bucao C."/>
            <person name="Bouchez O."/>
            <person name="Gislard M."/>
            <person name="Lluch J."/>
            <person name="Milhes M."/>
            <person name="Lampietro C."/>
            <person name="Lopez Roques C."/>
            <person name="Donnadieu C."/>
            <person name="Braasch I."/>
            <person name="Desvignes T."/>
            <person name="Postlethwait J."/>
            <person name="Bobe J."/>
            <person name="Guiguen Y."/>
        </authorList>
    </citation>
    <scope>NUCLEOTIDE SEQUENCE</scope>
    <source>
        <strain evidence="13">M-15738</strain>
        <tissue evidence="13">Blood</tissue>
    </source>
</reference>
<evidence type="ECO:0000256" key="1">
    <source>
        <dbReference type="ARBA" id="ARBA00004479"/>
    </source>
</evidence>
<dbReference type="InterPro" id="IPR013783">
    <property type="entry name" value="Ig-like_fold"/>
</dbReference>
<comment type="subcellular location">
    <subcellularLocation>
        <location evidence="1">Membrane</location>
        <topology evidence="1">Single-pass type I membrane protein</topology>
    </subcellularLocation>
</comment>
<dbReference type="SMART" id="SM00409">
    <property type="entry name" value="IG"/>
    <property type="match status" value="1"/>
</dbReference>
<keyword evidence="6" id="KW-1015">Disulfide bond</keyword>
<keyword evidence="7" id="KW-0325">Glycoprotein</keyword>
<dbReference type="AlphaFoldDB" id="A0AAV6H7B4"/>
<dbReference type="SUPFAM" id="SSF48726">
    <property type="entry name" value="Immunoglobulin"/>
    <property type="match status" value="1"/>
</dbReference>
<proteinExistence type="predicted"/>
<evidence type="ECO:0000259" key="12">
    <source>
        <dbReference type="PROSITE" id="PS50835"/>
    </source>
</evidence>
<keyword evidence="5 10" id="KW-0472">Membrane</keyword>